<keyword evidence="1" id="KW-1133">Transmembrane helix</keyword>
<organism evidence="2 3">
    <name type="scientific">Candidatus Sulfuritelmatomonas gaucii</name>
    <dbReference type="NCBI Taxonomy" id="2043161"/>
    <lineage>
        <taxon>Bacteria</taxon>
        <taxon>Pseudomonadati</taxon>
        <taxon>Acidobacteriota</taxon>
        <taxon>Terriglobia</taxon>
        <taxon>Terriglobales</taxon>
        <taxon>Acidobacteriaceae</taxon>
        <taxon>Candidatus Sulfuritelmatomonas</taxon>
    </lineage>
</organism>
<sequence length="96" mass="10787">MPFLSPFRLRQRSLVRAIILSVGAFLASLRLAGFPNIQNLHSSPWQILALLFAAWGMAETARCLQRRWSLYHAGILILLYANLLILTAIVVLMTVP</sequence>
<evidence type="ECO:0000313" key="2">
    <source>
        <dbReference type="EMBL" id="SPE22488.1"/>
    </source>
</evidence>
<protein>
    <submittedName>
        <fullName evidence="2">Uncharacterized protein</fullName>
    </submittedName>
</protein>
<proteinExistence type="predicted"/>
<accession>A0A2N9LGV0</accession>
<dbReference type="AlphaFoldDB" id="A0A2N9LGV0"/>
<name>A0A2N9LGV0_9BACT</name>
<dbReference type="Proteomes" id="UP000239735">
    <property type="component" value="Unassembled WGS sequence"/>
</dbReference>
<feature type="transmembrane region" description="Helical" evidence="1">
    <location>
        <begin position="70"/>
        <end position="95"/>
    </location>
</feature>
<keyword evidence="1" id="KW-0812">Transmembrane</keyword>
<dbReference type="EMBL" id="OKRB01000091">
    <property type="protein sequence ID" value="SPE22488.1"/>
    <property type="molecule type" value="Genomic_DNA"/>
</dbReference>
<evidence type="ECO:0000313" key="3">
    <source>
        <dbReference type="Proteomes" id="UP000239735"/>
    </source>
</evidence>
<evidence type="ECO:0000256" key="1">
    <source>
        <dbReference type="SAM" id="Phobius"/>
    </source>
</evidence>
<reference evidence="3" key="1">
    <citation type="submission" date="2018-02" db="EMBL/GenBank/DDBJ databases">
        <authorList>
            <person name="Hausmann B."/>
        </authorList>
    </citation>
    <scope>NUCLEOTIDE SEQUENCE [LARGE SCALE GENOMIC DNA]</scope>
    <source>
        <strain evidence="3">Peat soil MAG SbA5</strain>
    </source>
</reference>
<keyword evidence="1" id="KW-0472">Membrane</keyword>
<dbReference type="OrthoDB" id="123443at2"/>
<gene>
    <name evidence="2" type="ORF">SBA5_340014</name>
</gene>
<feature type="transmembrane region" description="Helical" evidence="1">
    <location>
        <begin position="42"/>
        <end position="58"/>
    </location>
</feature>